<proteinExistence type="predicted"/>
<name>A0A4C1TGU4_EUMVA</name>
<comment type="caution">
    <text evidence="2">The sequence shown here is derived from an EMBL/GenBank/DDBJ whole genome shotgun (WGS) entry which is preliminary data.</text>
</comment>
<feature type="region of interest" description="Disordered" evidence="1">
    <location>
        <begin position="41"/>
        <end position="76"/>
    </location>
</feature>
<dbReference type="AlphaFoldDB" id="A0A4C1TGU4"/>
<accession>A0A4C1TGU4</accession>
<evidence type="ECO:0000256" key="1">
    <source>
        <dbReference type="SAM" id="MobiDB-lite"/>
    </source>
</evidence>
<dbReference type="Proteomes" id="UP000299102">
    <property type="component" value="Unassembled WGS sequence"/>
</dbReference>
<reference evidence="2 3" key="1">
    <citation type="journal article" date="2019" name="Commun. Biol.">
        <title>The bagworm genome reveals a unique fibroin gene that provides high tensile strength.</title>
        <authorList>
            <person name="Kono N."/>
            <person name="Nakamura H."/>
            <person name="Ohtoshi R."/>
            <person name="Tomita M."/>
            <person name="Numata K."/>
            <person name="Arakawa K."/>
        </authorList>
    </citation>
    <scope>NUCLEOTIDE SEQUENCE [LARGE SCALE GENOMIC DNA]</scope>
</reference>
<dbReference type="EMBL" id="BGZK01000057">
    <property type="protein sequence ID" value="GBP13426.1"/>
    <property type="molecule type" value="Genomic_DNA"/>
</dbReference>
<gene>
    <name evidence="2" type="ORF">EVAR_4184_1</name>
</gene>
<evidence type="ECO:0000313" key="2">
    <source>
        <dbReference type="EMBL" id="GBP13426.1"/>
    </source>
</evidence>
<protein>
    <submittedName>
        <fullName evidence="2">Uncharacterized protein</fullName>
    </submittedName>
</protein>
<sequence>MGKIKPLRRPRDSELLCEGFACKRAQRTERIHRSSVFSLLDDPEEEQLSAEDPYTSDPRPDHAFSSIQPYWWPSSC</sequence>
<evidence type="ECO:0000313" key="3">
    <source>
        <dbReference type="Proteomes" id="UP000299102"/>
    </source>
</evidence>
<organism evidence="2 3">
    <name type="scientific">Eumeta variegata</name>
    <name type="common">Bagworm moth</name>
    <name type="synonym">Eumeta japonica</name>
    <dbReference type="NCBI Taxonomy" id="151549"/>
    <lineage>
        <taxon>Eukaryota</taxon>
        <taxon>Metazoa</taxon>
        <taxon>Ecdysozoa</taxon>
        <taxon>Arthropoda</taxon>
        <taxon>Hexapoda</taxon>
        <taxon>Insecta</taxon>
        <taxon>Pterygota</taxon>
        <taxon>Neoptera</taxon>
        <taxon>Endopterygota</taxon>
        <taxon>Lepidoptera</taxon>
        <taxon>Glossata</taxon>
        <taxon>Ditrysia</taxon>
        <taxon>Tineoidea</taxon>
        <taxon>Psychidae</taxon>
        <taxon>Oiketicinae</taxon>
        <taxon>Eumeta</taxon>
    </lineage>
</organism>
<keyword evidence="3" id="KW-1185">Reference proteome</keyword>